<dbReference type="SUPFAM" id="SSF49562">
    <property type="entry name" value="C2 domain (Calcium/lipid-binding domain, CaLB)"/>
    <property type="match status" value="1"/>
</dbReference>
<sequence>MAKPVDVELTIVNARDLKNVNWRYGQLRPYTVAWVDPGFKVSTRVDPGGDTNPYWNEKLTIPVTRPLQDAELQIDVVHEKPEEGTKPLIGTARIPLTEVLDEVGFDEKMERTLKLKRPSGRPQGKLEVAIRLREKRWPEPQYPSPGGYPQPYGTRDYAPPQGYPPNYPSYPSQQHPYANPPTEYPNPYGNPYSQPSPYESGSYYNEGSYGSGSAPPAAAYSEPEKQKSRSKYGLGTGLAVGAVAGVLGGVALVEGAEYLEDKIADDAAEKVEEDLAADEYYEGDDY</sequence>
<dbReference type="CDD" id="cd04051">
    <property type="entry name" value="C2_SRC2_like"/>
    <property type="match status" value="1"/>
</dbReference>
<dbReference type="SMART" id="SM00239">
    <property type="entry name" value="C2"/>
    <property type="match status" value="1"/>
</dbReference>
<dbReference type="GO" id="GO:0006952">
    <property type="term" value="P:defense response"/>
    <property type="evidence" value="ECO:0007669"/>
    <property type="project" value="InterPro"/>
</dbReference>
<dbReference type="Gene3D" id="2.60.40.150">
    <property type="entry name" value="C2 domain"/>
    <property type="match status" value="1"/>
</dbReference>
<evidence type="ECO:0000259" key="2">
    <source>
        <dbReference type="PROSITE" id="PS50004"/>
    </source>
</evidence>
<dbReference type="AlphaFoldDB" id="A0A0D6QRB5"/>
<accession>A0A0D6QRB5</accession>
<reference evidence="3" key="1">
    <citation type="submission" date="2015-03" db="EMBL/GenBank/DDBJ databases">
        <title>A transcriptome of Araucaria cunninghamii, an australian fine timber species.</title>
        <authorList>
            <person name="Jing Yi C.J.Y."/>
            <person name="Yin San L.Y.S."/>
            <person name="Abdul Karim S.S."/>
            <person name="Wan Azmi N.N."/>
            <person name="Hercus R.R."/>
            <person name="Croft L.L."/>
        </authorList>
    </citation>
    <scope>NUCLEOTIDE SEQUENCE</scope>
    <source>
        <strain evidence="3">MI0301</strain>
        <tissue evidence="3">Leaf</tissue>
    </source>
</reference>
<feature type="compositionally biased region" description="Low complexity" evidence="1">
    <location>
        <begin position="149"/>
        <end position="160"/>
    </location>
</feature>
<evidence type="ECO:0000313" key="3">
    <source>
        <dbReference type="EMBL" id="JAG93477.1"/>
    </source>
</evidence>
<protein>
    <recommendedName>
        <fullName evidence="2">C2 domain-containing protein</fullName>
    </recommendedName>
</protein>
<evidence type="ECO:0000256" key="1">
    <source>
        <dbReference type="SAM" id="MobiDB-lite"/>
    </source>
</evidence>
<dbReference type="EMBL" id="GCKF01046690">
    <property type="protein sequence ID" value="JAG93477.1"/>
    <property type="molecule type" value="Transcribed_RNA"/>
</dbReference>
<dbReference type="Pfam" id="PF00168">
    <property type="entry name" value="C2"/>
    <property type="match status" value="1"/>
</dbReference>
<organism evidence="3">
    <name type="scientific">Araucaria cunninghamii</name>
    <name type="common">Hoop pine</name>
    <name type="synonym">Moreton Bay pine</name>
    <dbReference type="NCBI Taxonomy" id="56994"/>
    <lineage>
        <taxon>Eukaryota</taxon>
        <taxon>Viridiplantae</taxon>
        <taxon>Streptophyta</taxon>
        <taxon>Embryophyta</taxon>
        <taxon>Tracheophyta</taxon>
        <taxon>Spermatophyta</taxon>
        <taxon>Pinopsida</taxon>
        <taxon>Pinidae</taxon>
        <taxon>Conifers II</taxon>
        <taxon>Araucariales</taxon>
        <taxon>Araucariaceae</taxon>
        <taxon>Araucaria</taxon>
    </lineage>
</organism>
<feature type="domain" description="C2" evidence="2">
    <location>
        <begin position="1"/>
        <end position="109"/>
    </location>
</feature>
<feature type="region of interest" description="Disordered" evidence="1">
    <location>
        <begin position="136"/>
        <end position="230"/>
    </location>
</feature>
<dbReference type="PANTHER" id="PTHR32246">
    <property type="entry name" value="INGRESSION PROTEIN FIC1"/>
    <property type="match status" value="1"/>
</dbReference>
<dbReference type="PROSITE" id="PS50004">
    <property type="entry name" value="C2"/>
    <property type="match status" value="1"/>
</dbReference>
<dbReference type="InterPro" id="IPR035892">
    <property type="entry name" value="C2_domain_sf"/>
</dbReference>
<feature type="compositionally biased region" description="Low complexity" evidence="1">
    <location>
        <begin position="195"/>
        <end position="221"/>
    </location>
</feature>
<proteinExistence type="predicted"/>
<dbReference type="InterPro" id="IPR000008">
    <property type="entry name" value="C2_dom"/>
</dbReference>
<name>A0A0D6QRB5_ARACU</name>
<dbReference type="PANTHER" id="PTHR32246:SF20">
    <property type="entry name" value="CALCIUM-DEPENDENT LIPID-BINDING (CALB DOMAIN) FAMILY PROTEIN"/>
    <property type="match status" value="1"/>
</dbReference>
<dbReference type="InterPro" id="IPR044750">
    <property type="entry name" value="C2_SRC2/BAP"/>
</dbReference>